<comment type="caution">
    <text evidence="1">The sequence shown here is derived from an EMBL/GenBank/DDBJ whole genome shotgun (WGS) entry which is preliminary data.</text>
</comment>
<dbReference type="EMBL" id="DRSQ01000019">
    <property type="protein sequence ID" value="HHE31199.1"/>
    <property type="molecule type" value="Genomic_DNA"/>
</dbReference>
<organism evidence="1">
    <name type="scientific">Chlorobaculum parvum</name>
    <dbReference type="NCBI Taxonomy" id="274539"/>
    <lineage>
        <taxon>Bacteria</taxon>
        <taxon>Pseudomonadati</taxon>
        <taxon>Chlorobiota</taxon>
        <taxon>Chlorobiia</taxon>
        <taxon>Chlorobiales</taxon>
        <taxon>Chlorobiaceae</taxon>
        <taxon>Chlorobaculum</taxon>
    </lineage>
</organism>
<dbReference type="Proteomes" id="UP000886058">
    <property type="component" value="Unassembled WGS sequence"/>
</dbReference>
<gene>
    <name evidence="1" type="ORF">ENL07_00800</name>
</gene>
<accession>A0A7C5HAV7</accession>
<evidence type="ECO:0008006" key="2">
    <source>
        <dbReference type="Google" id="ProtNLM"/>
    </source>
</evidence>
<dbReference type="AlphaFoldDB" id="A0A7C5HAV7"/>
<dbReference type="SUPFAM" id="SSF53474">
    <property type="entry name" value="alpha/beta-Hydrolases"/>
    <property type="match status" value="1"/>
</dbReference>
<protein>
    <recommendedName>
        <fullName evidence="2">Alpha/beta hydrolase</fullName>
    </recommendedName>
</protein>
<dbReference type="InterPro" id="IPR029058">
    <property type="entry name" value="AB_hydrolase_fold"/>
</dbReference>
<reference evidence="1" key="1">
    <citation type="journal article" date="2020" name="mSystems">
        <title>Genome- and Community-Level Interaction Insights into Carbon Utilization and Element Cycling Functions of Hydrothermarchaeota in Hydrothermal Sediment.</title>
        <authorList>
            <person name="Zhou Z."/>
            <person name="Liu Y."/>
            <person name="Xu W."/>
            <person name="Pan J."/>
            <person name="Luo Z.H."/>
            <person name="Li M."/>
        </authorList>
    </citation>
    <scope>NUCLEOTIDE SEQUENCE [LARGE SCALE GENOMIC DNA]</scope>
    <source>
        <strain evidence="1">HyVt-633</strain>
    </source>
</reference>
<dbReference type="Gene3D" id="3.40.50.1820">
    <property type="entry name" value="alpha/beta hydrolase"/>
    <property type="match status" value="1"/>
</dbReference>
<sequence length="415" mass="46436">MKPIRIDDYCFDRIHLWLQYDPFVPEFIEMVIEVFYPANRKANGLVMFNHGFLIGNDLLWYPKKIAGMLLDDNPLFGINPSAYYNYSEAIVEKNWAMAFVSASHAQVDWMPWTDIGGNPRVGQETYAAASYLIRYGLTEFFWLAEAKGHNSKSFDAKLASDAQFMVSNNVIFAGHSVGGAHAQAAACGFDTLQQIGRKQCRPFNPVIYNREFLPAFSRPMADWPEEDRANPVGLFMLSPVDQHVPIFMPGMSEYRAALASRQMPMTMIVGQCDCACLDMSQPPAWSDTPGVESEFSQLTGDGSWVVASQVERGSHCGYLTDKSPLCSVADLPSQCKRCPGVDVYKPMGAETVFTTELLRRFISLYPDGQGFPGSFSDWIQSDCIVWLDKESPDGVVKLVEIEPDSYIDNVPPQNL</sequence>
<proteinExistence type="predicted"/>
<name>A0A7C5HAV7_9CHLB</name>
<evidence type="ECO:0000313" key="1">
    <source>
        <dbReference type="EMBL" id="HHE31199.1"/>
    </source>
</evidence>